<organism evidence="3 4">
    <name type="scientific">Algoriphagus oliviformis</name>
    <dbReference type="NCBI Taxonomy" id="2811231"/>
    <lineage>
        <taxon>Bacteria</taxon>
        <taxon>Pseudomonadati</taxon>
        <taxon>Bacteroidota</taxon>
        <taxon>Cytophagia</taxon>
        <taxon>Cytophagales</taxon>
        <taxon>Cyclobacteriaceae</taxon>
        <taxon>Algoriphagus</taxon>
    </lineage>
</organism>
<dbReference type="RefSeq" id="WP_206577086.1">
    <property type="nucleotide sequence ID" value="NZ_JAFKCT010000001.1"/>
</dbReference>
<comment type="similarity">
    <text evidence="1">Belongs to the UPF0337 (CsbD) family.</text>
</comment>
<comment type="caution">
    <text evidence="3">The sequence shown here is derived from an EMBL/GenBank/DDBJ whole genome shotgun (WGS) entry which is preliminary data.</text>
</comment>
<dbReference type="Proteomes" id="UP000664317">
    <property type="component" value="Unassembled WGS sequence"/>
</dbReference>
<accession>A0ABS3BZM4</accession>
<dbReference type="Pfam" id="PF05532">
    <property type="entry name" value="CsbD"/>
    <property type="match status" value="1"/>
</dbReference>
<gene>
    <name evidence="3" type="ORF">J0A68_05025</name>
</gene>
<dbReference type="EMBL" id="JAFKCT010000001">
    <property type="protein sequence ID" value="MBN7810308.1"/>
    <property type="molecule type" value="Genomic_DNA"/>
</dbReference>
<dbReference type="InterPro" id="IPR008462">
    <property type="entry name" value="CsbD"/>
</dbReference>
<dbReference type="InterPro" id="IPR036629">
    <property type="entry name" value="YjbJ_sf"/>
</dbReference>
<feature type="domain" description="CsbD-like" evidence="2">
    <location>
        <begin position="8"/>
        <end position="59"/>
    </location>
</feature>
<reference evidence="3 4" key="1">
    <citation type="submission" date="2021-03" db="EMBL/GenBank/DDBJ databases">
        <title>novel species isolated from a fishpond in China.</title>
        <authorList>
            <person name="Lu H."/>
            <person name="Cai Z."/>
        </authorList>
    </citation>
    <scope>NUCLEOTIDE SEQUENCE [LARGE SCALE GENOMIC DNA]</scope>
    <source>
        <strain evidence="3 4">H41</strain>
    </source>
</reference>
<dbReference type="SUPFAM" id="SSF69047">
    <property type="entry name" value="Hypothetical protein YjbJ"/>
    <property type="match status" value="1"/>
</dbReference>
<dbReference type="Gene3D" id="1.10.1470.10">
    <property type="entry name" value="YjbJ"/>
    <property type="match status" value="1"/>
</dbReference>
<evidence type="ECO:0000313" key="4">
    <source>
        <dbReference type="Proteomes" id="UP000664317"/>
    </source>
</evidence>
<evidence type="ECO:0000256" key="1">
    <source>
        <dbReference type="ARBA" id="ARBA00009129"/>
    </source>
</evidence>
<name>A0ABS3BZM4_9BACT</name>
<evidence type="ECO:0000313" key="3">
    <source>
        <dbReference type="EMBL" id="MBN7810308.1"/>
    </source>
</evidence>
<protein>
    <submittedName>
        <fullName evidence="3">CsbD family protein</fullName>
    </submittedName>
</protein>
<keyword evidence="4" id="KW-1185">Reference proteome</keyword>
<evidence type="ECO:0000259" key="2">
    <source>
        <dbReference type="Pfam" id="PF05532"/>
    </source>
</evidence>
<sequence>MKTDTKFKIQGSWKELKGKLKQKYADLTDDDLLYEEGKDEELIGRLQRKLGMTMEEVKEEINGL</sequence>
<proteinExistence type="inferred from homology"/>